<evidence type="ECO:0000313" key="2">
    <source>
        <dbReference type="EMBL" id="KAK0637130.1"/>
    </source>
</evidence>
<name>A0AA40CG94_9PEZI</name>
<accession>A0AA40CG94</accession>
<comment type="caution">
    <text evidence="2">The sequence shown here is derived from an EMBL/GenBank/DDBJ whole genome shotgun (WGS) entry which is preliminary data.</text>
</comment>
<gene>
    <name evidence="2" type="ORF">B0T17DRAFT_99134</name>
</gene>
<keyword evidence="1" id="KW-0732">Signal</keyword>
<evidence type="ECO:0008006" key="4">
    <source>
        <dbReference type="Google" id="ProtNLM"/>
    </source>
</evidence>
<protein>
    <recommendedName>
        <fullName evidence="4">Secreted protein</fullName>
    </recommendedName>
</protein>
<feature type="chain" id="PRO_5041306467" description="Secreted protein" evidence="1">
    <location>
        <begin position="16"/>
        <end position="108"/>
    </location>
</feature>
<proteinExistence type="predicted"/>
<dbReference type="EMBL" id="JAULSR010000001">
    <property type="protein sequence ID" value="KAK0637130.1"/>
    <property type="molecule type" value="Genomic_DNA"/>
</dbReference>
<sequence>MCPLWIATYFHVSTCSPTLVVQSLLVYLTLSNSLQSNTHSTMHLTVFCCPRQMTKPVKAVITVTHAPNGPIVTFLADLLITSSVNRYIGDSVGDKHETIQIDKTILHV</sequence>
<feature type="signal peptide" evidence="1">
    <location>
        <begin position="1"/>
        <end position="15"/>
    </location>
</feature>
<dbReference type="AlphaFoldDB" id="A0AA40CG94"/>
<reference evidence="2" key="1">
    <citation type="submission" date="2023-06" db="EMBL/GenBank/DDBJ databases">
        <title>Genome-scale phylogeny and comparative genomics of the fungal order Sordariales.</title>
        <authorList>
            <consortium name="Lawrence Berkeley National Laboratory"/>
            <person name="Hensen N."/>
            <person name="Bonometti L."/>
            <person name="Westerberg I."/>
            <person name="Brannstrom I.O."/>
            <person name="Guillou S."/>
            <person name="Cros-Aarteil S."/>
            <person name="Calhoun S."/>
            <person name="Haridas S."/>
            <person name="Kuo A."/>
            <person name="Mondo S."/>
            <person name="Pangilinan J."/>
            <person name="Riley R."/>
            <person name="LaButti K."/>
            <person name="Andreopoulos B."/>
            <person name="Lipzen A."/>
            <person name="Chen C."/>
            <person name="Yanf M."/>
            <person name="Daum C."/>
            <person name="Ng V."/>
            <person name="Clum A."/>
            <person name="Steindorff A."/>
            <person name="Ohm R."/>
            <person name="Martin F."/>
            <person name="Silar P."/>
            <person name="Natvig D."/>
            <person name="Lalanne C."/>
            <person name="Gautier V."/>
            <person name="Ament-velasquez S.L."/>
            <person name="Kruys A."/>
            <person name="Hutchinson M.I."/>
            <person name="Powell A.J."/>
            <person name="Barry K."/>
            <person name="Miller A.N."/>
            <person name="Grigoriev I.V."/>
            <person name="Debuchy R."/>
            <person name="Gladieux P."/>
            <person name="Thoren M.H."/>
            <person name="Johannesson H."/>
        </authorList>
    </citation>
    <scope>NUCLEOTIDE SEQUENCE</scope>
    <source>
        <strain evidence="2">SMH3391-2</strain>
    </source>
</reference>
<dbReference type="Proteomes" id="UP001174934">
    <property type="component" value="Unassembled WGS sequence"/>
</dbReference>
<keyword evidence="3" id="KW-1185">Reference proteome</keyword>
<evidence type="ECO:0000313" key="3">
    <source>
        <dbReference type="Proteomes" id="UP001174934"/>
    </source>
</evidence>
<organism evidence="2 3">
    <name type="scientific">Bombardia bombarda</name>
    <dbReference type="NCBI Taxonomy" id="252184"/>
    <lineage>
        <taxon>Eukaryota</taxon>
        <taxon>Fungi</taxon>
        <taxon>Dikarya</taxon>
        <taxon>Ascomycota</taxon>
        <taxon>Pezizomycotina</taxon>
        <taxon>Sordariomycetes</taxon>
        <taxon>Sordariomycetidae</taxon>
        <taxon>Sordariales</taxon>
        <taxon>Lasiosphaeriaceae</taxon>
        <taxon>Bombardia</taxon>
    </lineage>
</organism>
<evidence type="ECO:0000256" key="1">
    <source>
        <dbReference type="SAM" id="SignalP"/>
    </source>
</evidence>